<evidence type="ECO:0000313" key="10">
    <source>
        <dbReference type="EMBL" id="SEM40216.1"/>
    </source>
</evidence>
<dbReference type="InterPro" id="IPR018779">
    <property type="entry name" value="RecJ_C"/>
</dbReference>
<reference evidence="10 11" key="1">
    <citation type="submission" date="2016-10" db="EMBL/GenBank/DDBJ databases">
        <authorList>
            <person name="Varghese N."/>
            <person name="Submissions S."/>
        </authorList>
    </citation>
    <scope>NUCLEOTIDE SEQUENCE [LARGE SCALE GENOMIC DNA]</scope>
    <source>
        <strain evidence="10 11">WC1T17</strain>
    </source>
</reference>
<evidence type="ECO:0000313" key="11">
    <source>
        <dbReference type="Proteomes" id="UP000182089"/>
    </source>
</evidence>
<dbReference type="InterPro" id="IPR004610">
    <property type="entry name" value="RecJ"/>
</dbReference>
<keyword evidence="3" id="KW-0540">Nuclease</keyword>
<protein>
    <recommendedName>
        <fullName evidence="2">Single-stranded-DNA-specific exonuclease RecJ</fullName>
    </recommendedName>
</protein>
<organism evidence="10 11">
    <name type="scientific">Ligilactobacillus ruminis</name>
    <dbReference type="NCBI Taxonomy" id="1623"/>
    <lineage>
        <taxon>Bacteria</taxon>
        <taxon>Bacillati</taxon>
        <taxon>Bacillota</taxon>
        <taxon>Bacilli</taxon>
        <taxon>Lactobacillales</taxon>
        <taxon>Lactobacillaceae</taxon>
        <taxon>Ligilactobacillus</taxon>
    </lineage>
</organism>
<dbReference type="InterPro" id="IPR041122">
    <property type="entry name" value="RecJ_OB"/>
</dbReference>
<dbReference type="GO" id="GO:0004527">
    <property type="term" value="F:exonuclease activity"/>
    <property type="evidence" value="ECO:0007669"/>
    <property type="project" value="UniProtKB-KW"/>
</dbReference>
<dbReference type="InterPro" id="IPR001667">
    <property type="entry name" value="DDH_dom"/>
</dbReference>
<dbReference type="Proteomes" id="UP000182089">
    <property type="component" value="Unassembled WGS sequence"/>
</dbReference>
<sequence>MTLTKYRWEKSTSDQAKSQMLAKQCHLSPLLAQLLINRGYQDPVAVEAFLTPSPEDLHNPFLMHDMQKGVDRIQQAIMEGQKITIYGDYDVDGITSTAIMYEALSDLGADCDYYIPNRFKDGYGPNKAVYQQLIDQGTQLIVTVDNGVSGAEAVALAAKQGVDVVITDHHELPEQLPDAYAIIHPQLAGGDGPYPFSGLSGAGVAFKTVTALLEEVPQDALDLCALGAIADVMPLVDENRVLVKYGLEQLRHTSRLGLLALCQSCNLELDQIDEEKVGFVIAPNLNAIGRLDDASCAVELLTTLDESQAQTIAEKIKDTNEERKKLVDTISKQALEMAQDNQKPVNVIYHDNWHLGVLGIAANRVMENTGKPTILLTRTDEGLLKGSGRSIEAFNLFAAIDPHRDLLENFGGHHMACGLTLKAENMASFEEALAKEAQKQNLSQAPKTAKLVDAVISLKDITPEFIKSFDILKPFGLKNPKPIFAFKDYTVVDGKAIGDGSHLRLGLTTLDGQETINALDFGLDQDIEMVLKQVGQVEFIGSLSINIWQEKEYAQIIIEDLKINQTAVPSLTIMRPESLKKSMFQTKATYVFFTKEYFYQLKPYIAGQSVLVSRNLPAQTVKEAVLVDGPITKAQLKLCFDRITAEQYTVMFYHKQSFGSYHLPNRQIFAKVYRAVINLKAYPYQKLLDELTVKLQIEKNWLIFILQVFFEAGFVKMDNGSLSGVATAPAHKLEDTRIYCLKKQQLEMRQMLAAKSDEELKTWLLEYIKH</sequence>
<keyword evidence="4" id="KW-0378">Hydrolase</keyword>
<gene>
    <name evidence="10" type="ORF">SAMN05216431_10285</name>
</gene>
<feature type="domain" description="DHHA1" evidence="7">
    <location>
        <begin position="345"/>
        <end position="437"/>
    </location>
</feature>
<keyword evidence="5 10" id="KW-0269">Exonuclease</keyword>
<name>A0ABY1A9K8_9LACO</name>
<dbReference type="InterPro" id="IPR038763">
    <property type="entry name" value="DHH_sf"/>
</dbReference>
<dbReference type="NCBIfam" id="TIGR00644">
    <property type="entry name" value="recJ"/>
    <property type="match status" value="1"/>
</dbReference>
<dbReference type="Gene3D" id="3.10.310.30">
    <property type="match status" value="1"/>
</dbReference>
<comment type="similarity">
    <text evidence="1">Belongs to the RecJ family.</text>
</comment>
<evidence type="ECO:0000259" key="9">
    <source>
        <dbReference type="Pfam" id="PF17768"/>
    </source>
</evidence>
<dbReference type="PANTHER" id="PTHR30255">
    <property type="entry name" value="SINGLE-STRANDED-DNA-SPECIFIC EXONUCLEASE RECJ"/>
    <property type="match status" value="1"/>
</dbReference>
<evidence type="ECO:0000256" key="2">
    <source>
        <dbReference type="ARBA" id="ARBA00019841"/>
    </source>
</evidence>
<feature type="domain" description="RecJ OB" evidence="9">
    <location>
        <begin position="452"/>
        <end position="560"/>
    </location>
</feature>
<dbReference type="Pfam" id="PF01368">
    <property type="entry name" value="DHH"/>
    <property type="match status" value="1"/>
</dbReference>
<evidence type="ECO:0000256" key="4">
    <source>
        <dbReference type="ARBA" id="ARBA00022801"/>
    </source>
</evidence>
<dbReference type="EMBL" id="FOCC01000002">
    <property type="protein sequence ID" value="SEM40216.1"/>
    <property type="molecule type" value="Genomic_DNA"/>
</dbReference>
<evidence type="ECO:0000256" key="1">
    <source>
        <dbReference type="ARBA" id="ARBA00005915"/>
    </source>
</evidence>
<dbReference type="Pfam" id="PF02272">
    <property type="entry name" value="DHHA1"/>
    <property type="match status" value="1"/>
</dbReference>
<dbReference type="Pfam" id="PF10141">
    <property type="entry name" value="ssDNA-exonuc_C"/>
    <property type="match status" value="1"/>
</dbReference>
<dbReference type="Pfam" id="PF17768">
    <property type="entry name" value="RecJ_OB"/>
    <property type="match status" value="1"/>
</dbReference>
<evidence type="ECO:0000259" key="8">
    <source>
        <dbReference type="Pfam" id="PF10141"/>
    </source>
</evidence>
<feature type="domain" description="Single-stranded-DNA-specific exonuclease RecJ C-terminal" evidence="8">
    <location>
        <begin position="579"/>
        <end position="764"/>
    </location>
</feature>
<dbReference type="InterPro" id="IPR003156">
    <property type="entry name" value="DHHA1_dom"/>
</dbReference>
<feature type="domain" description="DDH" evidence="6">
    <location>
        <begin position="82"/>
        <end position="227"/>
    </location>
</feature>
<proteinExistence type="inferred from homology"/>
<evidence type="ECO:0000259" key="6">
    <source>
        <dbReference type="Pfam" id="PF01368"/>
    </source>
</evidence>
<dbReference type="SUPFAM" id="SSF64182">
    <property type="entry name" value="DHH phosphoesterases"/>
    <property type="match status" value="1"/>
</dbReference>
<dbReference type="PANTHER" id="PTHR30255:SF2">
    <property type="entry name" value="SINGLE-STRANDED-DNA-SPECIFIC EXONUCLEASE RECJ"/>
    <property type="match status" value="1"/>
</dbReference>
<accession>A0ABY1A9K8</accession>
<dbReference type="Gene3D" id="3.90.1640.30">
    <property type="match status" value="1"/>
</dbReference>
<evidence type="ECO:0000259" key="7">
    <source>
        <dbReference type="Pfam" id="PF02272"/>
    </source>
</evidence>
<evidence type="ECO:0000256" key="3">
    <source>
        <dbReference type="ARBA" id="ARBA00022722"/>
    </source>
</evidence>
<evidence type="ECO:0000256" key="5">
    <source>
        <dbReference type="ARBA" id="ARBA00022839"/>
    </source>
</evidence>
<comment type="caution">
    <text evidence="10">The sequence shown here is derived from an EMBL/GenBank/DDBJ whole genome shotgun (WGS) entry which is preliminary data.</text>
</comment>
<dbReference type="InterPro" id="IPR051673">
    <property type="entry name" value="SSDNA_exonuclease_RecJ"/>
</dbReference>